<dbReference type="InterPro" id="IPR036514">
    <property type="entry name" value="SGNH_hydro_sf"/>
</dbReference>
<feature type="signal peptide" evidence="1">
    <location>
        <begin position="1"/>
        <end position="17"/>
    </location>
</feature>
<dbReference type="EMBL" id="LFIW01002106">
    <property type="protein sequence ID" value="KZL79438.1"/>
    <property type="molecule type" value="Genomic_DNA"/>
</dbReference>
<evidence type="ECO:0000313" key="4">
    <source>
        <dbReference type="Proteomes" id="UP000076584"/>
    </source>
</evidence>
<organism evidence="3 4">
    <name type="scientific">Colletotrichum incanum</name>
    <name type="common">Soybean anthracnose fungus</name>
    <dbReference type="NCBI Taxonomy" id="1573173"/>
    <lineage>
        <taxon>Eukaryota</taxon>
        <taxon>Fungi</taxon>
        <taxon>Dikarya</taxon>
        <taxon>Ascomycota</taxon>
        <taxon>Pezizomycotina</taxon>
        <taxon>Sordariomycetes</taxon>
        <taxon>Hypocreomycetidae</taxon>
        <taxon>Glomerellales</taxon>
        <taxon>Glomerellaceae</taxon>
        <taxon>Colletotrichum</taxon>
        <taxon>Colletotrichum spaethianum species complex</taxon>
    </lineage>
</organism>
<dbReference type="GO" id="GO:0016788">
    <property type="term" value="F:hydrolase activity, acting on ester bonds"/>
    <property type="evidence" value="ECO:0007669"/>
    <property type="project" value="InterPro"/>
</dbReference>
<dbReference type="AlphaFoldDB" id="A0A161W6G7"/>
<dbReference type="InterPro" id="IPR037460">
    <property type="entry name" value="SEST-like"/>
</dbReference>
<name>A0A161W6G7_COLIC</name>
<dbReference type="SUPFAM" id="SSF52266">
    <property type="entry name" value="SGNH hydrolase"/>
    <property type="match status" value="1"/>
</dbReference>
<evidence type="ECO:0000256" key="1">
    <source>
        <dbReference type="SAM" id="SignalP"/>
    </source>
</evidence>
<dbReference type="InterPro" id="IPR013830">
    <property type="entry name" value="SGNH_hydro"/>
</dbReference>
<dbReference type="PANTHER" id="PTHR37981">
    <property type="entry name" value="LIPASE 2"/>
    <property type="match status" value="1"/>
</dbReference>
<dbReference type="CDD" id="cd01823">
    <property type="entry name" value="SEST_like"/>
    <property type="match status" value="1"/>
</dbReference>
<proteinExistence type="predicted"/>
<dbReference type="Proteomes" id="UP000076584">
    <property type="component" value="Unassembled WGS sequence"/>
</dbReference>
<reference evidence="3 4" key="1">
    <citation type="submission" date="2015-06" db="EMBL/GenBank/DDBJ databases">
        <title>Survival trade-offs in plant roots during colonization by closely related pathogenic and mutualistic fungi.</title>
        <authorList>
            <person name="Hacquard S."/>
            <person name="Kracher B."/>
            <person name="Hiruma K."/>
            <person name="Weinman A."/>
            <person name="Muench P."/>
            <person name="Garrido Oter R."/>
            <person name="Ver Loren van Themaat E."/>
            <person name="Dallerey J.-F."/>
            <person name="Damm U."/>
            <person name="Henrissat B."/>
            <person name="Lespinet O."/>
            <person name="Thon M."/>
            <person name="Kemen E."/>
            <person name="McHardy A.C."/>
            <person name="Schulze-Lefert P."/>
            <person name="O'Connell R.J."/>
        </authorList>
    </citation>
    <scope>NUCLEOTIDE SEQUENCE [LARGE SCALE GENOMIC DNA]</scope>
    <source>
        <strain evidence="3 4">MAFF 238704</strain>
    </source>
</reference>
<keyword evidence="4" id="KW-1185">Reference proteome</keyword>
<gene>
    <name evidence="3" type="ORF">CI238_01315</name>
</gene>
<protein>
    <submittedName>
        <fullName evidence="3">Fibronectin type iii domain protein</fullName>
    </submittedName>
</protein>
<sequence>MKVQILGLSIFAGFAFAQNSGGSTAEEIFNAVDQCTQSAFDACPTDVSAAHRCLKVEKIADGVVADQCVSSCAADSPCLSKCGTDGGGAWCDASGGCYCDQGWDSAQAAPADPEDLSWVKKWAAIGDSYSAGIGSGKLYPNSPATCARYDQSYPAYIQSHELMPQNPPADFEFLACSGATSPEILDNQVSNMGTGYDVITVSSGGNDVGLSSILNACVFQWNPFANCADEMQATLNLIRDTLPGNLDKLYAGLQDKINPGRKIYVTGYATFFDNTTTDCDNVSWAFWFNSQNKQFLTTERRTLMNELTLATNAAIEAAVKRAGDSFEYVGYDQYFSVLQGRFCEAGVKEPSGNRNGLLFFQWTSETADPTLLTRREIETSELLQFDHTHMIPRAIVEEPELLSLEARGSPLGLLRMFHKRAGQIWSSLQRRKVDNSRTMTPVLQNRQTASNATDVPFEQYIANSISEARTKNSSLVISLPDNSAADPAFRGRNNLEVSDFIGDEIKRVFHPRPGGHAIIANLVIWRMTEDNAVALGAKPSATEAAGCAVPAPSTPSVPETIPGVLPNCQAAALACLNCLGSASGFGIFACTFRYHSDCNACGGGDGCPC</sequence>
<accession>A0A161W6G7</accession>
<dbReference type="Pfam" id="PF13472">
    <property type="entry name" value="Lipase_GDSL_2"/>
    <property type="match status" value="1"/>
</dbReference>
<evidence type="ECO:0000259" key="2">
    <source>
        <dbReference type="Pfam" id="PF13472"/>
    </source>
</evidence>
<feature type="domain" description="SGNH hydrolase-type esterase" evidence="2">
    <location>
        <begin position="124"/>
        <end position="286"/>
    </location>
</feature>
<comment type="caution">
    <text evidence="3">The sequence shown here is derived from an EMBL/GenBank/DDBJ whole genome shotgun (WGS) entry which is preliminary data.</text>
</comment>
<keyword evidence="1" id="KW-0732">Signal</keyword>
<dbReference type="GO" id="GO:0006629">
    <property type="term" value="P:lipid metabolic process"/>
    <property type="evidence" value="ECO:0007669"/>
    <property type="project" value="TreeGrafter"/>
</dbReference>
<feature type="chain" id="PRO_5007828403" evidence="1">
    <location>
        <begin position="18"/>
        <end position="609"/>
    </location>
</feature>
<evidence type="ECO:0000313" key="3">
    <source>
        <dbReference type="EMBL" id="KZL79438.1"/>
    </source>
</evidence>
<dbReference type="Gene3D" id="3.40.50.1110">
    <property type="entry name" value="SGNH hydrolase"/>
    <property type="match status" value="1"/>
</dbReference>
<dbReference type="PANTHER" id="PTHR37981:SF1">
    <property type="entry name" value="SGNH HYDROLASE-TYPE ESTERASE DOMAIN-CONTAINING PROTEIN"/>
    <property type="match status" value="1"/>
</dbReference>